<name>A0AAP0B8P5_9ASPA</name>
<keyword evidence="3" id="KW-1185">Reference proteome</keyword>
<feature type="transmembrane region" description="Helical" evidence="1">
    <location>
        <begin position="140"/>
        <end position="163"/>
    </location>
</feature>
<gene>
    <name evidence="2" type="ORF">KSP39_PZI015785</name>
</gene>
<dbReference type="Proteomes" id="UP001418222">
    <property type="component" value="Unassembled WGS sequence"/>
</dbReference>
<dbReference type="PANTHER" id="PTHR46635:SF1">
    <property type="entry name" value="GLYCOSYL TRANSFERASE FAMILY 1 PROTEIN"/>
    <property type="match status" value="1"/>
</dbReference>
<dbReference type="AlphaFoldDB" id="A0AAP0B8P5"/>
<keyword evidence="1" id="KW-0472">Membrane</keyword>
<reference evidence="2 3" key="1">
    <citation type="journal article" date="2022" name="Nat. Plants">
        <title>Genomes of leafy and leafless Platanthera orchids illuminate the evolution of mycoheterotrophy.</title>
        <authorList>
            <person name="Li M.H."/>
            <person name="Liu K.W."/>
            <person name="Li Z."/>
            <person name="Lu H.C."/>
            <person name="Ye Q.L."/>
            <person name="Zhang D."/>
            <person name="Wang J.Y."/>
            <person name="Li Y.F."/>
            <person name="Zhong Z.M."/>
            <person name="Liu X."/>
            <person name="Yu X."/>
            <person name="Liu D.K."/>
            <person name="Tu X.D."/>
            <person name="Liu B."/>
            <person name="Hao Y."/>
            <person name="Liao X.Y."/>
            <person name="Jiang Y.T."/>
            <person name="Sun W.H."/>
            <person name="Chen J."/>
            <person name="Chen Y.Q."/>
            <person name="Ai Y."/>
            <person name="Zhai J.W."/>
            <person name="Wu S.S."/>
            <person name="Zhou Z."/>
            <person name="Hsiao Y.Y."/>
            <person name="Wu W.L."/>
            <person name="Chen Y.Y."/>
            <person name="Lin Y.F."/>
            <person name="Hsu J.L."/>
            <person name="Li C.Y."/>
            <person name="Wang Z.W."/>
            <person name="Zhao X."/>
            <person name="Zhong W.Y."/>
            <person name="Ma X.K."/>
            <person name="Ma L."/>
            <person name="Huang J."/>
            <person name="Chen G.Z."/>
            <person name="Huang M.Z."/>
            <person name="Huang L."/>
            <person name="Peng D.H."/>
            <person name="Luo Y.B."/>
            <person name="Zou S.Q."/>
            <person name="Chen S.P."/>
            <person name="Lan S."/>
            <person name="Tsai W.C."/>
            <person name="Van de Peer Y."/>
            <person name="Liu Z.J."/>
        </authorList>
    </citation>
    <scope>NUCLEOTIDE SEQUENCE [LARGE SCALE GENOMIC DNA]</scope>
    <source>
        <strain evidence="2">Lor287</strain>
    </source>
</reference>
<evidence type="ECO:0000256" key="1">
    <source>
        <dbReference type="SAM" id="Phobius"/>
    </source>
</evidence>
<accession>A0AAP0B8P5</accession>
<evidence type="ECO:0000313" key="3">
    <source>
        <dbReference type="Proteomes" id="UP001418222"/>
    </source>
</evidence>
<dbReference type="EMBL" id="JBBWWQ010000013">
    <property type="protein sequence ID" value="KAK8933667.1"/>
    <property type="molecule type" value="Genomic_DNA"/>
</dbReference>
<keyword evidence="1" id="KW-1133">Transmembrane helix</keyword>
<sequence>MGSLETGILLKRASLLRSTASDAGRSFFRRPRSRLARFLLFEKVDHLLWICTAAAFFFVVILFQAFLPGSVPEKLPRRHSPDGDRLIVKRSLQELEFGDGIQFVPTKLLEMFERERREADSFFMASGRPMRRAALRKPRLALVVGGLSPGAMQLQMVSIAIALKEIGYDIEIFSFHDGSVHGVWRDIGVQVTILPVDMKQRFTIDWLDYNGVLVSSIEGRLVVSR</sequence>
<proteinExistence type="predicted"/>
<feature type="transmembrane region" description="Helical" evidence="1">
    <location>
        <begin position="47"/>
        <end position="67"/>
    </location>
</feature>
<organism evidence="2 3">
    <name type="scientific">Platanthera zijinensis</name>
    <dbReference type="NCBI Taxonomy" id="2320716"/>
    <lineage>
        <taxon>Eukaryota</taxon>
        <taxon>Viridiplantae</taxon>
        <taxon>Streptophyta</taxon>
        <taxon>Embryophyta</taxon>
        <taxon>Tracheophyta</taxon>
        <taxon>Spermatophyta</taxon>
        <taxon>Magnoliopsida</taxon>
        <taxon>Liliopsida</taxon>
        <taxon>Asparagales</taxon>
        <taxon>Orchidaceae</taxon>
        <taxon>Orchidoideae</taxon>
        <taxon>Orchideae</taxon>
        <taxon>Orchidinae</taxon>
        <taxon>Platanthera</taxon>
    </lineage>
</organism>
<dbReference type="PANTHER" id="PTHR46635">
    <property type="entry name" value="GLYCOSYL TRANSFERASE FAMILY 1 PROTEIN"/>
    <property type="match status" value="1"/>
</dbReference>
<protein>
    <submittedName>
        <fullName evidence="2">Uncharacterized protein</fullName>
    </submittedName>
</protein>
<keyword evidence="1" id="KW-0812">Transmembrane</keyword>
<evidence type="ECO:0000313" key="2">
    <source>
        <dbReference type="EMBL" id="KAK8933667.1"/>
    </source>
</evidence>
<comment type="caution">
    <text evidence="2">The sequence shown here is derived from an EMBL/GenBank/DDBJ whole genome shotgun (WGS) entry which is preliminary data.</text>
</comment>